<feature type="region of interest" description="Disordered" evidence="2">
    <location>
        <begin position="514"/>
        <end position="533"/>
    </location>
</feature>
<gene>
    <name evidence="3" type="ORF">BDV98DRAFT_600357</name>
</gene>
<reference evidence="3 4" key="1">
    <citation type="journal article" date="2019" name="Nat. Ecol. Evol.">
        <title>Megaphylogeny resolves global patterns of mushroom evolution.</title>
        <authorList>
            <person name="Varga T."/>
            <person name="Krizsan K."/>
            <person name="Foldi C."/>
            <person name="Dima B."/>
            <person name="Sanchez-Garcia M."/>
            <person name="Sanchez-Ramirez S."/>
            <person name="Szollosi G.J."/>
            <person name="Szarkandi J.G."/>
            <person name="Papp V."/>
            <person name="Albert L."/>
            <person name="Andreopoulos W."/>
            <person name="Angelini C."/>
            <person name="Antonin V."/>
            <person name="Barry K.W."/>
            <person name="Bougher N.L."/>
            <person name="Buchanan P."/>
            <person name="Buyck B."/>
            <person name="Bense V."/>
            <person name="Catcheside P."/>
            <person name="Chovatia M."/>
            <person name="Cooper J."/>
            <person name="Damon W."/>
            <person name="Desjardin D."/>
            <person name="Finy P."/>
            <person name="Geml J."/>
            <person name="Haridas S."/>
            <person name="Hughes K."/>
            <person name="Justo A."/>
            <person name="Karasinski D."/>
            <person name="Kautmanova I."/>
            <person name="Kiss B."/>
            <person name="Kocsube S."/>
            <person name="Kotiranta H."/>
            <person name="LaButti K.M."/>
            <person name="Lechner B.E."/>
            <person name="Liimatainen K."/>
            <person name="Lipzen A."/>
            <person name="Lukacs Z."/>
            <person name="Mihaltcheva S."/>
            <person name="Morgado L.N."/>
            <person name="Niskanen T."/>
            <person name="Noordeloos M.E."/>
            <person name="Ohm R.A."/>
            <person name="Ortiz-Santana B."/>
            <person name="Ovrebo C."/>
            <person name="Racz N."/>
            <person name="Riley R."/>
            <person name="Savchenko A."/>
            <person name="Shiryaev A."/>
            <person name="Soop K."/>
            <person name="Spirin V."/>
            <person name="Szebenyi C."/>
            <person name="Tomsovsky M."/>
            <person name="Tulloss R.E."/>
            <person name="Uehling J."/>
            <person name="Grigoriev I.V."/>
            <person name="Vagvolgyi C."/>
            <person name="Papp T."/>
            <person name="Martin F.M."/>
            <person name="Miettinen O."/>
            <person name="Hibbett D.S."/>
            <person name="Nagy L.G."/>
        </authorList>
    </citation>
    <scope>NUCLEOTIDE SEQUENCE [LARGE SCALE GENOMIC DNA]</scope>
    <source>
        <strain evidence="3 4">CBS 309.79</strain>
    </source>
</reference>
<evidence type="ECO:0000313" key="4">
    <source>
        <dbReference type="Proteomes" id="UP000305067"/>
    </source>
</evidence>
<feature type="compositionally biased region" description="Polar residues" evidence="2">
    <location>
        <begin position="662"/>
        <end position="674"/>
    </location>
</feature>
<proteinExistence type="predicted"/>
<evidence type="ECO:0000256" key="1">
    <source>
        <dbReference type="SAM" id="Coils"/>
    </source>
</evidence>
<feature type="compositionally biased region" description="Polar residues" evidence="2">
    <location>
        <begin position="343"/>
        <end position="356"/>
    </location>
</feature>
<feature type="region of interest" description="Disordered" evidence="2">
    <location>
        <begin position="484"/>
        <end position="503"/>
    </location>
</feature>
<organism evidence="3 4">
    <name type="scientific">Pterulicium gracile</name>
    <dbReference type="NCBI Taxonomy" id="1884261"/>
    <lineage>
        <taxon>Eukaryota</taxon>
        <taxon>Fungi</taxon>
        <taxon>Dikarya</taxon>
        <taxon>Basidiomycota</taxon>
        <taxon>Agaricomycotina</taxon>
        <taxon>Agaricomycetes</taxon>
        <taxon>Agaricomycetidae</taxon>
        <taxon>Agaricales</taxon>
        <taxon>Pleurotineae</taxon>
        <taxon>Pterulaceae</taxon>
        <taxon>Pterulicium</taxon>
    </lineage>
</organism>
<feature type="region of interest" description="Disordered" evidence="2">
    <location>
        <begin position="1"/>
        <end position="64"/>
    </location>
</feature>
<keyword evidence="1" id="KW-0175">Coiled coil</keyword>
<accession>A0A5C3R5G0</accession>
<dbReference type="OrthoDB" id="21648at2759"/>
<dbReference type="Proteomes" id="UP000305067">
    <property type="component" value="Unassembled WGS sequence"/>
</dbReference>
<feature type="coiled-coil region" evidence="1">
    <location>
        <begin position="394"/>
        <end position="421"/>
    </location>
</feature>
<feature type="region of interest" description="Disordered" evidence="2">
    <location>
        <begin position="319"/>
        <end position="356"/>
    </location>
</feature>
<keyword evidence="4" id="KW-1185">Reference proteome</keyword>
<name>A0A5C3R5G0_9AGAR</name>
<protein>
    <submittedName>
        <fullName evidence="3">Uncharacterized protein</fullName>
    </submittedName>
</protein>
<feature type="compositionally biased region" description="Polar residues" evidence="2">
    <location>
        <begin position="1"/>
        <end position="12"/>
    </location>
</feature>
<dbReference type="EMBL" id="ML178815">
    <property type="protein sequence ID" value="TFL06294.1"/>
    <property type="molecule type" value="Genomic_DNA"/>
</dbReference>
<evidence type="ECO:0000256" key="2">
    <source>
        <dbReference type="SAM" id="MobiDB-lite"/>
    </source>
</evidence>
<evidence type="ECO:0000313" key="3">
    <source>
        <dbReference type="EMBL" id="TFL06294.1"/>
    </source>
</evidence>
<sequence length="674" mass="73111">MARTTRSNNAAADQTLVKPSTLIHNKKRKRSSVSADPHSPTHKQSKTDPDLEEDTLGQPSYTGDAPLDPVVAHKILDILQMIDTQGLLDRVFPLQADSSSSSLSYSFRTLLSNSPQHSLSTLRSAVCHLFPLSSQHRSKRSAPAAQQLQFCNLALSLLDQASLRSHPSVEDLLSIFPQDAEDNLEEPPSGFASTDDFHPPRRPRYALVQHLATTDWWTSLHSDLPSTALRKLTELNTANANLVTVLTTPAASTSSTTTSVSRLGSYNSHLSTTRWSDSGGRKLTSGSFLDYGPHASFAPSFEQDGRVVGKHQLGEVLWRQQDRRRQRGLRGKLPTETQEEHPSSSVGGTSSQETSQDTIETVLEKMGDVLNIDEALEDLLSPEQVESLKSALASETLERAVDELLERNQRALRRLQELQYQRLIGPKGGESRPTEGTEEWETAHSIAESLAVLASLRPRSSLDSSSLLPPASILRRLSRTLPEERLPDCQGTLPPTNPTALRDDSTVKIKPYASTTTTTALPPPTPATPTASQYPAYSYGNYPQYRPNPYSQYQVGKGAAAAQPATSYYGNAQYPGGYYPPQASYANYASWYNYGAASGQGTPQAGSQSPAPYAAQTPARVPVVGNTITAPLQHTDAGTPQQVAPTLPAYLRATVGQGMGNGSPQQYGQQSVTS</sequence>
<dbReference type="STRING" id="1884261.A0A5C3R5G0"/>
<feature type="region of interest" description="Disordered" evidence="2">
    <location>
        <begin position="654"/>
        <end position="674"/>
    </location>
</feature>
<dbReference type="AlphaFoldDB" id="A0A5C3R5G0"/>